<dbReference type="AlphaFoldDB" id="A0AAE0VQ98"/>
<keyword evidence="4" id="KW-1185">Reference proteome</keyword>
<gene>
    <name evidence="3" type="ORF">CHS0354_009893</name>
</gene>
<reference evidence="3" key="3">
    <citation type="submission" date="2023-05" db="EMBL/GenBank/DDBJ databases">
        <authorList>
            <person name="Smith C.H."/>
        </authorList>
    </citation>
    <scope>NUCLEOTIDE SEQUENCE</scope>
    <source>
        <strain evidence="3">CHS0354</strain>
        <tissue evidence="3">Mantle</tissue>
    </source>
</reference>
<organism evidence="3 4">
    <name type="scientific">Potamilus streckersoni</name>
    <dbReference type="NCBI Taxonomy" id="2493646"/>
    <lineage>
        <taxon>Eukaryota</taxon>
        <taxon>Metazoa</taxon>
        <taxon>Spiralia</taxon>
        <taxon>Lophotrochozoa</taxon>
        <taxon>Mollusca</taxon>
        <taxon>Bivalvia</taxon>
        <taxon>Autobranchia</taxon>
        <taxon>Heteroconchia</taxon>
        <taxon>Palaeoheterodonta</taxon>
        <taxon>Unionida</taxon>
        <taxon>Unionoidea</taxon>
        <taxon>Unionidae</taxon>
        <taxon>Ambleminae</taxon>
        <taxon>Lampsilini</taxon>
        <taxon>Potamilus</taxon>
    </lineage>
</organism>
<comment type="caution">
    <text evidence="3">The sequence shown here is derived from an EMBL/GenBank/DDBJ whole genome shotgun (WGS) entry which is preliminary data.</text>
</comment>
<evidence type="ECO:0000313" key="3">
    <source>
        <dbReference type="EMBL" id="KAK3585045.1"/>
    </source>
</evidence>
<accession>A0AAE0VQ98</accession>
<dbReference type="PROSITE" id="PS50215">
    <property type="entry name" value="ADAM_MEPRO"/>
    <property type="match status" value="1"/>
</dbReference>
<evidence type="ECO:0000259" key="2">
    <source>
        <dbReference type="PROSITE" id="PS50215"/>
    </source>
</evidence>
<reference evidence="3" key="1">
    <citation type="journal article" date="2021" name="Genome Biol. Evol.">
        <title>A High-Quality Reference Genome for a Parasitic Bivalve with Doubly Uniparental Inheritance (Bivalvia: Unionida).</title>
        <authorList>
            <person name="Smith C.H."/>
        </authorList>
    </citation>
    <scope>NUCLEOTIDE SEQUENCE</scope>
    <source>
        <strain evidence="3">CHS0354</strain>
    </source>
</reference>
<dbReference type="GO" id="GO:0004222">
    <property type="term" value="F:metalloendopeptidase activity"/>
    <property type="evidence" value="ECO:0007669"/>
    <property type="project" value="InterPro"/>
</dbReference>
<dbReference type="Gene3D" id="3.40.390.10">
    <property type="entry name" value="Collagenase (Catalytic Domain)"/>
    <property type="match status" value="1"/>
</dbReference>
<comment type="caution">
    <text evidence="1">Lacks conserved residue(s) required for the propagation of feature annotation.</text>
</comment>
<sequence>MTHTLGASHDGEGDAKDCKAEDLFIMSPIKEGPSSERPYSRNPWLFSNCSVEAFKVTLRNKICLKSPGSYFDQEEYAKYTSKQPGEMFTVDEQCELIHGSKSSVCEIALAKYGSIDS</sequence>
<name>A0AAE0VQ98_9BIVA</name>
<proteinExistence type="predicted"/>
<dbReference type="GO" id="GO:0006508">
    <property type="term" value="P:proteolysis"/>
    <property type="evidence" value="ECO:0007669"/>
    <property type="project" value="InterPro"/>
</dbReference>
<protein>
    <recommendedName>
        <fullName evidence="2">Peptidase M12B domain-containing protein</fullName>
    </recommendedName>
</protein>
<evidence type="ECO:0000256" key="1">
    <source>
        <dbReference type="PROSITE-ProRule" id="PRU00276"/>
    </source>
</evidence>
<dbReference type="InterPro" id="IPR001590">
    <property type="entry name" value="Peptidase_M12B"/>
</dbReference>
<dbReference type="SUPFAM" id="SSF55486">
    <property type="entry name" value="Metalloproteases ('zincins'), catalytic domain"/>
    <property type="match status" value="1"/>
</dbReference>
<dbReference type="InterPro" id="IPR024079">
    <property type="entry name" value="MetalloPept_cat_dom_sf"/>
</dbReference>
<reference evidence="3" key="2">
    <citation type="journal article" date="2021" name="Genome Biol. Evol.">
        <title>Developing a high-quality reference genome for a parasitic bivalve with doubly uniparental inheritance (Bivalvia: Unionida).</title>
        <authorList>
            <person name="Smith C.H."/>
        </authorList>
    </citation>
    <scope>NUCLEOTIDE SEQUENCE</scope>
    <source>
        <strain evidence="3">CHS0354</strain>
        <tissue evidence="3">Mantle</tissue>
    </source>
</reference>
<feature type="domain" description="Peptidase M12B" evidence="2">
    <location>
        <begin position="1"/>
        <end position="60"/>
    </location>
</feature>
<evidence type="ECO:0000313" key="4">
    <source>
        <dbReference type="Proteomes" id="UP001195483"/>
    </source>
</evidence>
<dbReference type="Proteomes" id="UP001195483">
    <property type="component" value="Unassembled WGS sequence"/>
</dbReference>
<dbReference type="EMBL" id="JAEAOA010000628">
    <property type="protein sequence ID" value="KAK3585045.1"/>
    <property type="molecule type" value="Genomic_DNA"/>
</dbReference>
<dbReference type="Gene3D" id="3.40.1620.60">
    <property type="match status" value="1"/>
</dbReference>